<gene>
    <name evidence="1" type="ORF">FX988_02059</name>
</gene>
<accession>A0A857JIQ6</accession>
<dbReference type="Proteomes" id="UP000464524">
    <property type="component" value="Chromosome"/>
</dbReference>
<keyword evidence="2" id="KW-1185">Reference proteome</keyword>
<evidence type="ECO:0000313" key="1">
    <source>
        <dbReference type="EMBL" id="QHJ11823.1"/>
    </source>
</evidence>
<dbReference type="KEGG" id="pmes:FX988_02059"/>
<proteinExistence type="predicted"/>
<organism evidence="1 2">
    <name type="scientific">Paraglaciecola mesophila</name>
    <dbReference type="NCBI Taxonomy" id="197222"/>
    <lineage>
        <taxon>Bacteria</taxon>
        <taxon>Pseudomonadati</taxon>
        <taxon>Pseudomonadota</taxon>
        <taxon>Gammaproteobacteria</taxon>
        <taxon>Alteromonadales</taxon>
        <taxon>Alteromonadaceae</taxon>
        <taxon>Paraglaciecola</taxon>
    </lineage>
</organism>
<evidence type="ECO:0000313" key="2">
    <source>
        <dbReference type="Proteomes" id="UP000464524"/>
    </source>
</evidence>
<dbReference type="OrthoDB" id="6386706at2"/>
<name>A0A857JIQ6_9ALTE</name>
<protein>
    <submittedName>
        <fullName evidence="1">Uncharacterized protein</fullName>
    </submittedName>
</protein>
<sequence>MAPKFSFSTASGSYSFDVSGNIVICTLNGACCDLIAQRYVATLTKIIHSFQGEPWAYLGNALLHEAATPQAEAHLFQAYTMSLQNNCVADAYCLMSAVGIAQLKTIRHKAGLTLPLSERIFSSVPLAMEQLSKELVEHSEKKVRLVS</sequence>
<dbReference type="RefSeq" id="WP_160179609.1">
    <property type="nucleotide sequence ID" value="NZ_CP047656.1"/>
</dbReference>
<reference evidence="1 2" key="1">
    <citation type="submission" date="2019-12" db="EMBL/GenBank/DDBJ databases">
        <title>Genome sequencing and assembly of endphytes of Porphyra tenera.</title>
        <authorList>
            <person name="Park J.M."/>
            <person name="Shin R."/>
            <person name="Jo S.H."/>
        </authorList>
    </citation>
    <scope>NUCLEOTIDE SEQUENCE [LARGE SCALE GENOMIC DNA]</scope>
    <source>
        <strain evidence="1 2">GPM4</strain>
    </source>
</reference>
<dbReference type="AlphaFoldDB" id="A0A857JIQ6"/>
<dbReference type="EMBL" id="CP047656">
    <property type="protein sequence ID" value="QHJ11823.1"/>
    <property type="molecule type" value="Genomic_DNA"/>
</dbReference>